<reference evidence="1" key="1">
    <citation type="submission" date="2022-03" db="EMBL/GenBank/DDBJ databases">
        <authorList>
            <person name="Lindestad O."/>
        </authorList>
    </citation>
    <scope>NUCLEOTIDE SEQUENCE</scope>
</reference>
<gene>
    <name evidence="1" type="primary">jg22164</name>
    <name evidence="1" type="ORF">PAEG_LOCUS2389</name>
</gene>
<dbReference type="AlphaFoldDB" id="A0A8S4QIF7"/>
<evidence type="ECO:0000313" key="1">
    <source>
        <dbReference type="EMBL" id="CAH2210484.1"/>
    </source>
</evidence>
<feature type="non-terminal residue" evidence="1">
    <location>
        <position position="1"/>
    </location>
</feature>
<dbReference type="Proteomes" id="UP000838756">
    <property type="component" value="Unassembled WGS sequence"/>
</dbReference>
<organism evidence="1 2">
    <name type="scientific">Pararge aegeria aegeria</name>
    <dbReference type="NCBI Taxonomy" id="348720"/>
    <lineage>
        <taxon>Eukaryota</taxon>
        <taxon>Metazoa</taxon>
        <taxon>Ecdysozoa</taxon>
        <taxon>Arthropoda</taxon>
        <taxon>Hexapoda</taxon>
        <taxon>Insecta</taxon>
        <taxon>Pterygota</taxon>
        <taxon>Neoptera</taxon>
        <taxon>Endopterygota</taxon>
        <taxon>Lepidoptera</taxon>
        <taxon>Glossata</taxon>
        <taxon>Ditrysia</taxon>
        <taxon>Papilionoidea</taxon>
        <taxon>Nymphalidae</taxon>
        <taxon>Satyrinae</taxon>
        <taxon>Satyrini</taxon>
        <taxon>Parargina</taxon>
        <taxon>Pararge</taxon>
    </lineage>
</organism>
<protein>
    <submittedName>
        <fullName evidence="1">Jg22164 protein</fullName>
    </submittedName>
</protein>
<accession>A0A8S4QIF7</accession>
<proteinExistence type="predicted"/>
<feature type="non-terminal residue" evidence="1">
    <location>
        <position position="39"/>
    </location>
</feature>
<sequence>DGCYEWMPGLYGGRILESREPTDSTDENSFLAVTVTQAL</sequence>
<keyword evidence="2" id="KW-1185">Reference proteome</keyword>
<evidence type="ECO:0000313" key="2">
    <source>
        <dbReference type="Proteomes" id="UP000838756"/>
    </source>
</evidence>
<name>A0A8S4QIF7_9NEOP</name>
<dbReference type="EMBL" id="CAKXAJ010007571">
    <property type="protein sequence ID" value="CAH2210484.1"/>
    <property type="molecule type" value="Genomic_DNA"/>
</dbReference>
<comment type="caution">
    <text evidence="1">The sequence shown here is derived from an EMBL/GenBank/DDBJ whole genome shotgun (WGS) entry which is preliminary data.</text>
</comment>